<evidence type="ECO:0000259" key="5">
    <source>
        <dbReference type="SMART" id="SM00563"/>
    </source>
</evidence>
<evidence type="ECO:0000256" key="3">
    <source>
        <dbReference type="ARBA" id="ARBA00023315"/>
    </source>
</evidence>
<proteinExistence type="predicted"/>
<feature type="compositionally biased region" description="Basic and acidic residues" evidence="4">
    <location>
        <begin position="256"/>
        <end position="284"/>
    </location>
</feature>
<feature type="region of interest" description="Disordered" evidence="4">
    <location>
        <begin position="213"/>
        <end position="284"/>
    </location>
</feature>
<organism evidence="6 7">
    <name type="scientific">Mesorhizobium muleiense</name>
    <dbReference type="NCBI Taxonomy" id="1004279"/>
    <lineage>
        <taxon>Bacteria</taxon>
        <taxon>Pseudomonadati</taxon>
        <taxon>Pseudomonadota</taxon>
        <taxon>Alphaproteobacteria</taxon>
        <taxon>Hyphomicrobiales</taxon>
        <taxon>Phyllobacteriaceae</taxon>
        <taxon>Mesorhizobium</taxon>
    </lineage>
</organism>
<evidence type="ECO:0000256" key="2">
    <source>
        <dbReference type="ARBA" id="ARBA00022679"/>
    </source>
</evidence>
<keyword evidence="7" id="KW-1185">Reference proteome</keyword>
<reference evidence="7" key="1">
    <citation type="submission" date="2016-10" db="EMBL/GenBank/DDBJ databases">
        <authorList>
            <person name="Varghese N."/>
            <person name="Submissions S."/>
        </authorList>
    </citation>
    <scope>NUCLEOTIDE SEQUENCE [LARGE SCALE GENOMIC DNA]</scope>
    <source>
        <strain evidence="7">CGMCC 1.11022</strain>
    </source>
</reference>
<accession>A0A1G9FIL5</accession>
<dbReference type="AlphaFoldDB" id="A0A1G9FIL5"/>
<keyword evidence="2 6" id="KW-0808">Transferase</keyword>
<dbReference type="CDD" id="cd07989">
    <property type="entry name" value="LPLAT_AGPAT-like"/>
    <property type="match status" value="1"/>
</dbReference>
<dbReference type="GO" id="GO:0003841">
    <property type="term" value="F:1-acylglycerol-3-phosphate O-acyltransferase activity"/>
    <property type="evidence" value="ECO:0007669"/>
    <property type="project" value="TreeGrafter"/>
</dbReference>
<dbReference type="PANTHER" id="PTHR10434:SF11">
    <property type="entry name" value="1-ACYL-SN-GLYCEROL-3-PHOSPHATE ACYLTRANSFERASE"/>
    <property type="match status" value="1"/>
</dbReference>
<dbReference type="GO" id="GO:0006654">
    <property type="term" value="P:phosphatidic acid biosynthetic process"/>
    <property type="evidence" value="ECO:0007669"/>
    <property type="project" value="TreeGrafter"/>
</dbReference>
<dbReference type="Pfam" id="PF01553">
    <property type="entry name" value="Acyltransferase"/>
    <property type="match status" value="1"/>
</dbReference>
<comment type="pathway">
    <text evidence="1">Lipid metabolism.</text>
</comment>
<name>A0A1G9FIL5_9HYPH</name>
<evidence type="ECO:0000313" key="7">
    <source>
        <dbReference type="Proteomes" id="UP000198894"/>
    </source>
</evidence>
<evidence type="ECO:0000313" key="6">
    <source>
        <dbReference type="EMBL" id="SDK88240.1"/>
    </source>
</evidence>
<dbReference type="PANTHER" id="PTHR10434">
    <property type="entry name" value="1-ACYL-SN-GLYCEROL-3-PHOSPHATE ACYLTRANSFERASE"/>
    <property type="match status" value="1"/>
</dbReference>
<dbReference type="Proteomes" id="UP000198894">
    <property type="component" value="Unassembled WGS sequence"/>
</dbReference>
<evidence type="ECO:0000256" key="1">
    <source>
        <dbReference type="ARBA" id="ARBA00005189"/>
    </source>
</evidence>
<gene>
    <name evidence="6" type="ORF">SAMN05428953_12255</name>
</gene>
<protein>
    <submittedName>
        <fullName evidence="6">1-acyl-sn-glycerol-3-phosphate acyltransferase</fullName>
    </submittedName>
</protein>
<sequence>MSKLGTRSFTLLQTVTSVGLSALAWAVTGVRPIWNGSQPSNRQRIYFANHASHGDFILLSACLSEKQRARTHAVAAADYWGKSRLRRFIAQDMLSSVLIHRQWTDEAQNPISIMLSVLDEGHSLIIFPEGTRNMTDQPLLPFRSGLYNLSMARPDVELIPCWIENMSRVLPKGQFVPVPLLCRVVFGAPIAIAPGEERRAFLDRARQTLLALNPRPPAHDAEKWNPVFRKTSCDQNSVEPKQRRAQRAGDRGGSGIRHDAPRHDAPRHDPHSHDAPSHDVPRDD</sequence>
<dbReference type="EMBL" id="FNEE01000022">
    <property type="protein sequence ID" value="SDK88240.1"/>
    <property type="molecule type" value="Genomic_DNA"/>
</dbReference>
<evidence type="ECO:0000256" key="4">
    <source>
        <dbReference type="SAM" id="MobiDB-lite"/>
    </source>
</evidence>
<keyword evidence="3 6" id="KW-0012">Acyltransferase</keyword>
<feature type="domain" description="Phospholipid/glycerol acyltransferase" evidence="5">
    <location>
        <begin position="44"/>
        <end position="166"/>
    </location>
</feature>
<dbReference type="SMART" id="SM00563">
    <property type="entry name" value="PlsC"/>
    <property type="match status" value="1"/>
</dbReference>
<dbReference type="InterPro" id="IPR002123">
    <property type="entry name" value="Plipid/glycerol_acylTrfase"/>
</dbReference>
<dbReference type="SUPFAM" id="SSF69593">
    <property type="entry name" value="Glycerol-3-phosphate (1)-acyltransferase"/>
    <property type="match status" value="1"/>
</dbReference>